<protein>
    <recommendedName>
        <fullName evidence="2">protein-glutamate methylesterase</fullName>
        <ecNumber evidence="2">3.1.1.61</ecNumber>
    </recommendedName>
</protein>
<dbReference type="InterPro" id="IPR000673">
    <property type="entry name" value="Sig_transdc_resp-reg_Me-estase"/>
</dbReference>
<dbReference type="Gene3D" id="3.40.50.180">
    <property type="entry name" value="Methylesterase CheB, C-terminal domain"/>
    <property type="match status" value="1"/>
</dbReference>
<dbReference type="EC" id="3.1.1.61" evidence="2"/>
<accession>A0A7X5Y2P0</accession>
<proteinExistence type="predicted"/>
<dbReference type="EMBL" id="JAATJB010000009">
    <property type="protein sequence ID" value="NJB98645.1"/>
    <property type="molecule type" value="Genomic_DNA"/>
</dbReference>
<evidence type="ECO:0000313" key="6">
    <source>
        <dbReference type="EMBL" id="NJB98645.1"/>
    </source>
</evidence>
<name>A0A7X5Y2P0_9SPHN</name>
<dbReference type="RefSeq" id="WP_125975341.1">
    <property type="nucleotide sequence ID" value="NZ_BAAADY010000038.1"/>
</dbReference>
<dbReference type="PROSITE" id="PS50122">
    <property type="entry name" value="CHEB"/>
    <property type="match status" value="1"/>
</dbReference>
<dbReference type="Pfam" id="PF01339">
    <property type="entry name" value="CheB_methylest"/>
    <property type="match status" value="1"/>
</dbReference>
<evidence type="ECO:0000256" key="2">
    <source>
        <dbReference type="ARBA" id="ARBA00039140"/>
    </source>
</evidence>
<keyword evidence="4" id="KW-0145">Chemotaxis</keyword>
<dbReference type="GO" id="GO:0006935">
    <property type="term" value="P:chemotaxis"/>
    <property type="evidence" value="ECO:0007669"/>
    <property type="project" value="UniProtKB-UniRule"/>
</dbReference>
<feature type="active site" evidence="4">
    <location>
        <position position="130"/>
    </location>
</feature>
<reference evidence="6 7" key="1">
    <citation type="submission" date="2020-03" db="EMBL/GenBank/DDBJ databases">
        <title>Genomic Encyclopedia of Type Strains, Phase IV (KMG-IV): sequencing the most valuable type-strain genomes for metagenomic binning, comparative biology and taxonomic classification.</title>
        <authorList>
            <person name="Goeker M."/>
        </authorList>
    </citation>
    <scope>NUCLEOTIDE SEQUENCE [LARGE SCALE GENOMIC DNA]</scope>
    <source>
        <strain evidence="6 7">DSM 7225</strain>
    </source>
</reference>
<evidence type="ECO:0000256" key="1">
    <source>
        <dbReference type="ARBA" id="ARBA00022801"/>
    </source>
</evidence>
<gene>
    <name evidence="6" type="ORF">GGR89_002978</name>
</gene>
<dbReference type="Proteomes" id="UP000531251">
    <property type="component" value="Unassembled WGS sequence"/>
</dbReference>
<dbReference type="GO" id="GO:0000156">
    <property type="term" value="F:phosphorelay response regulator activity"/>
    <property type="evidence" value="ECO:0007669"/>
    <property type="project" value="InterPro"/>
</dbReference>
<dbReference type="GO" id="GO:0005737">
    <property type="term" value="C:cytoplasm"/>
    <property type="evidence" value="ECO:0007669"/>
    <property type="project" value="InterPro"/>
</dbReference>
<dbReference type="CDD" id="cd16433">
    <property type="entry name" value="CheB"/>
    <property type="match status" value="1"/>
</dbReference>
<dbReference type="SUPFAM" id="SSF52738">
    <property type="entry name" value="Methylesterase CheB, C-terminal domain"/>
    <property type="match status" value="1"/>
</dbReference>
<dbReference type="InterPro" id="IPR035909">
    <property type="entry name" value="CheB_C"/>
</dbReference>
<dbReference type="AlphaFoldDB" id="A0A7X5Y2P0"/>
<organism evidence="6 7">
    <name type="scientific">Sphingomonas trueperi</name>
    <dbReference type="NCBI Taxonomy" id="53317"/>
    <lineage>
        <taxon>Bacteria</taxon>
        <taxon>Pseudomonadati</taxon>
        <taxon>Pseudomonadota</taxon>
        <taxon>Alphaproteobacteria</taxon>
        <taxon>Sphingomonadales</taxon>
        <taxon>Sphingomonadaceae</taxon>
        <taxon>Sphingomonas</taxon>
    </lineage>
</organism>
<keyword evidence="1 4" id="KW-0378">Hydrolase</keyword>
<feature type="active site" evidence="4">
    <location>
        <position position="10"/>
    </location>
</feature>
<dbReference type="PANTHER" id="PTHR42872">
    <property type="entry name" value="PROTEIN-GLUTAMATE METHYLESTERASE/PROTEIN-GLUTAMINE GLUTAMINASE"/>
    <property type="match status" value="1"/>
</dbReference>
<feature type="domain" description="CheB-type methylesterase" evidence="5">
    <location>
        <begin position="1"/>
        <end position="185"/>
    </location>
</feature>
<feature type="active site" evidence="4">
    <location>
        <position position="37"/>
    </location>
</feature>
<keyword evidence="7" id="KW-1185">Reference proteome</keyword>
<dbReference type="GO" id="GO:0008984">
    <property type="term" value="F:protein-glutamate methylesterase activity"/>
    <property type="evidence" value="ECO:0007669"/>
    <property type="project" value="UniProtKB-EC"/>
</dbReference>
<sequence length="185" mass="19024">MTGIVVIGASAGGVQALLTLLPALPADFPRPVLIVVHVPPDHDHGLAALFESRCAMQVCEAEDKQMPAPGTIYFAPANYHLLVEPDGSMALSADDPVNHSRPSIDLLLESAADALRSRLIAVLLTGANNDGAEGLRAVARTGGTAIVEDPATARVPTMPAAGLAANPGATRLVIDAIAPHLLRLA</sequence>
<comment type="caution">
    <text evidence="6">The sequence shown here is derived from an EMBL/GenBank/DDBJ whole genome shotgun (WGS) entry which is preliminary data.</text>
</comment>
<evidence type="ECO:0000256" key="4">
    <source>
        <dbReference type="PROSITE-ProRule" id="PRU00050"/>
    </source>
</evidence>
<comment type="catalytic activity">
    <reaction evidence="3">
        <text>[protein]-L-glutamate 5-O-methyl ester + H2O = L-glutamyl-[protein] + methanol + H(+)</text>
        <dbReference type="Rhea" id="RHEA:23236"/>
        <dbReference type="Rhea" id="RHEA-COMP:10208"/>
        <dbReference type="Rhea" id="RHEA-COMP:10311"/>
        <dbReference type="ChEBI" id="CHEBI:15377"/>
        <dbReference type="ChEBI" id="CHEBI:15378"/>
        <dbReference type="ChEBI" id="CHEBI:17790"/>
        <dbReference type="ChEBI" id="CHEBI:29973"/>
        <dbReference type="ChEBI" id="CHEBI:82795"/>
        <dbReference type="EC" id="3.1.1.61"/>
    </reaction>
</comment>
<evidence type="ECO:0000256" key="3">
    <source>
        <dbReference type="ARBA" id="ARBA00048267"/>
    </source>
</evidence>
<evidence type="ECO:0000313" key="7">
    <source>
        <dbReference type="Proteomes" id="UP000531251"/>
    </source>
</evidence>
<evidence type="ECO:0000259" key="5">
    <source>
        <dbReference type="PROSITE" id="PS50122"/>
    </source>
</evidence>
<dbReference type="PANTHER" id="PTHR42872:SF6">
    <property type="entry name" value="PROTEIN-GLUTAMATE METHYLESTERASE_PROTEIN-GLUTAMINE GLUTAMINASE"/>
    <property type="match status" value="1"/>
</dbReference>